<protein>
    <submittedName>
        <fullName evidence="1">Uncharacterized protein</fullName>
    </submittedName>
</protein>
<name>A0A9Q8SUM6_9PEZI</name>
<keyword evidence="2" id="KW-1185">Reference proteome</keyword>
<dbReference type="Proteomes" id="UP000830671">
    <property type="component" value="Chromosome 4"/>
</dbReference>
<gene>
    <name evidence="1" type="ORF">CLUP02_08860</name>
</gene>
<evidence type="ECO:0000313" key="1">
    <source>
        <dbReference type="EMBL" id="UQC83365.1"/>
    </source>
</evidence>
<evidence type="ECO:0000313" key="2">
    <source>
        <dbReference type="Proteomes" id="UP000830671"/>
    </source>
</evidence>
<sequence>MTKQTLIFADQIGQVFRPAAPVAPRKSIHEISGAESHSRPGFSTSTESHRVGRGFCLCCPPTSASDHRHESSHVDCRLRTAVLPFPTLHQVVGKNFLVTSKYSFAAKCGAYNKQPLFSRSLVIRILLLAGDFAGDFAE</sequence>
<accession>A0A9Q8SUM6</accession>
<proteinExistence type="predicted"/>
<dbReference type="EMBL" id="CP019476">
    <property type="protein sequence ID" value="UQC83365.1"/>
    <property type="molecule type" value="Genomic_DNA"/>
</dbReference>
<reference evidence="1" key="1">
    <citation type="journal article" date="2021" name="Mol. Plant Microbe Interact.">
        <title>Complete Genome Sequence of the Plant-Pathogenic Fungus Colletotrichum lupini.</title>
        <authorList>
            <person name="Baroncelli R."/>
            <person name="Pensec F."/>
            <person name="Da Lio D."/>
            <person name="Boufleur T."/>
            <person name="Vicente I."/>
            <person name="Sarrocco S."/>
            <person name="Picot A."/>
            <person name="Baraldi E."/>
            <person name="Sukno S."/>
            <person name="Thon M."/>
            <person name="Le Floch G."/>
        </authorList>
    </citation>
    <scope>NUCLEOTIDE SEQUENCE</scope>
    <source>
        <strain evidence="1">IMI 504893</strain>
    </source>
</reference>
<organism evidence="1 2">
    <name type="scientific">Colletotrichum lupini</name>
    <dbReference type="NCBI Taxonomy" id="145971"/>
    <lineage>
        <taxon>Eukaryota</taxon>
        <taxon>Fungi</taxon>
        <taxon>Dikarya</taxon>
        <taxon>Ascomycota</taxon>
        <taxon>Pezizomycotina</taxon>
        <taxon>Sordariomycetes</taxon>
        <taxon>Hypocreomycetidae</taxon>
        <taxon>Glomerellales</taxon>
        <taxon>Glomerellaceae</taxon>
        <taxon>Colletotrichum</taxon>
        <taxon>Colletotrichum acutatum species complex</taxon>
    </lineage>
</organism>
<dbReference type="AlphaFoldDB" id="A0A9Q8SUM6"/>
<dbReference type="RefSeq" id="XP_049144984.1">
    <property type="nucleotide sequence ID" value="XM_049287841.1"/>
</dbReference>
<dbReference type="KEGG" id="clup:CLUP02_08860"/>
<dbReference type="GeneID" id="73342851"/>